<dbReference type="AlphaFoldDB" id="A0A4V6IDF9"/>
<evidence type="ECO:0000313" key="2">
    <source>
        <dbReference type="Proteomes" id="UP000290013"/>
    </source>
</evidence>
<dbReference type="NCBIfam" id="TIGR02453">
    <property type="entry name" value="TIGR02453 family protein"/>
    <property type="match status" value="1"/>
</dbReference>
<dbReference type="PANTHER" id="PTHR36452:SF1">
    <property type="entry name" value="DUF2461 DOMAIN-CONTAINING PROTEIN"/>
    <property type="match status" value="1"/>
</dbReference>
<organism evidence="1 2">
    <name type="scientific">Chryseobacterium taihuense</name>
    <dbReference type="NCBI Taxonomy" id="1141221"/>
    <lineage>
        <taxon>Bacteria</taxon>
        <taxon>Pseudomonadati</taxon>
        <taxon>Bacteroidota</taxon>
        <taxon>Flavobacteriia</taxon>
        <taxon>Flavobacteriales</taxon>
        <taxon>Weeksellaceae</taxon>
        <taxon>Chryseobacterium group</taxon>
        <taxon>Chryseobacterium</taxon>
    </lineage>
</organism>
<name>A0A4V6IDF9_9FLAO</name>
<evidence type="ECO:0000313" key="1">
    <source>
        <dbReference type="EMBL" id="VFB03334.1"/>
    </source>
</evidence>
<dbReference type="InterPro" id="IPR015996">
    <property type="entry name" value="UCP028451"/>
</dbReference>
<proteinExistence type="predicted"/>
<evidence type="ECO:0008006" key="3">
    <source>
        <dbReference type="Google" id="ProtNLM"/>
    </source>
</evidence>
<dbReference type="PIRSF" id="PIRSF028451">
    <property type="entry name" value="UCP028451"/>
    <property type="match status" value="1"/>
</dbReference>
<dbReference type="PANTHER" id="PTHR36452">
    <property type="entry name" value="CHROMOSOME 12, WHOLE GENOME SHOTGUN SEQUENCE"/>
    <property type="match status" value="1"/>
</dbReference>
<dbReference type="KEGG" id="ctai:NCTC12078_01339"/>
<dbReference type="EMBL" id="LR215974">
    <property type="protein sequence ID" value="VFB03334.1"/>
    <property type="molecule type" value="Genomic_DNA"/>
</dbReference>
<gene>
    <name evidence="1" type="ORF">NCTC12078_01339</name>
</gene>
<accession>A0A4V6IDF9</accession>
<dbReference type="InterPro" id="IPR012808">
    <property type="entry name" value="CHP02453"/>
</dbReference>
<dbReference type="RefSeq" id="WP_130913979.1">
    <property type="nucleotide sequence ID" value="NZ_LR215974.1"/>
</dbReference>
<sequence>MATSISAKITDFLNLLAKNNNREWFNEHKTLYTEALSDFQEFIEELMNEMGKFDKNILKADPKKSLFRIYRDTRFSKDKTPYKTNFGASFGMGKNGSKSGHYIHIEPGKSFLASGIYLPESPVLKSIRKEISLFKDEFLKTIESDDFKKHFGALDQEDKLKKVPQGFEKEDPMSEYLKLKSFIGIHRLSDTELSHPDAVRKFSKVFSAAKPLNDFLENAITNG</sequence>
<protein>
    <recommendedName>
        <fullName evidence="3">TIGR02453 family protein</fullName>
    </recommendedName>
</protein>
<reference evidence="1 2" key="1">
    <citation type="submission" date="2019-02" db="EMBL/GenBank/DDBJ databases">
        <authorList>
            <consortium name="Pathogen Informatics"/>
        </authorList>
    </citation>
    <scope>NUCLEOTIDE SEQUENCE [LARGE SCALE GENOMIC DNA]</scope>
    <source>
        <strain evidence="1 2">3012STDY6944375</strain>
    </source>
</reference>
<dbReference type="Proteomes" id="UP000290013">
    <property type="component" value="Chromosome"/>
</dbReference>
<dbReference type="Pfam" id="PF09365">
    <property type="entry name" value="DUF2461"/>
    <property type="match status" value="1"/>
</dbReference>